<evidence type="ECO:0000313" key="3">
    <source>
        <dbReference type="EMBL" id="WYW54704.1"/>
    </source>
</evidence>
<dbReference type="EMBL" id="CP150496">
    <property type="protein sequence ID" value="WYW54704.1"/>
    <property type="molecule type" value="Genomic_DNA"/>
</dbReference>
<evidence type="ECO:0000313" key="4">
    <source>
        <dbReference type="Proteomes" id="UP001491088"/>
    </source>
</evidence>
<feature type="transmembrane region" description="Helical" evidence="1">
    <location>
        <begin position="51"/>
        <end position="72"/>
    </location>
</feature>
<evidence type="ECO:0000259" key="2">
    <source>
        <dbReference type="PROSITE" id="PS50930"/>
    </source>
</evidence>
<dbReference type="Gene3D" id="2.40.50.1020">
    <property type="entry name" value="LytTr DNA-binding domain"/>
    <property type="match status" value="1"/>
</dbReference>
<keyword evidence="3" id="KW-0238">DNA-binding</keyword>
<evidence type="ECO:0000256" key="1">
    <source>
        <dbReference type="SAM" id="Phobius"/>
    </source>
</evidence>
<dbReference type="Proteomes" id="UP001491088">
    <property type="component" value="Chromosome"/>
</dbReference>
<dbReference type="GO" id="GO:0003677">
    <property type="term" value="F:DNA binding"/>
    <property type="evidence" value="ECO:0007669"/>
    <property type="project" value="UniProtKB-KW"/>
</dbReference>
<dbReference type="SMART" id="SM00850">
    <property type="entry name" value="LytTR"/>
    <property type="match status" value="1"/>
</dbReference>
<protein>
    <submittedName>
        <fullName evidence="3">LytTR family DNA-binding domain-containing protein</fullName>
    </submittedName>
</protein>
<feature type="transmembrane region" description="Helical" evidence="1">
    <location>
        <begin position="122"/>
        <end position="145"/>
    </location>
</feature>
<dbReference type="InterPro" id="IPR007492">
    <property type="entry name" value="LytTR_DNA-bd_dom"/>
</dbReference>
<dbReference type="RefSeq" id="WP_340931848.1">
    <property type="nucleotide sequence ID" value="NZ_CP150496.1"/>
</dbReference>
<organism evidence="3 4">
    <name type="scientific">Polaribacter marinaquae</name>
    <dbReference type="NCBI Taxonomy" id="1642819"/>
    <lineage>
        <taxon>Bacteria</taxon>
        <taxon>Pseudomonadati</taxon>
        <taxon>Bacteroidota</taxon>
        <taxon>Flavobacteriia</taxon>
        <taxon>Flavobacteriales</taxon>
        <taxon>Flavobacteriaceae</taxon>
    </lineage>
</organism>
<keyword evidence="1" id="KW-1133">Transmembrane helix</keyword>
<keyword evidence="1" id="KW-0472">Membrane</keyword>
<feature type="transmembrane region" description="Helical" evidence="1">
    <location>
        <begin position="20"/>
        <end position="39"/>
    </location>
</feature>
<name>A0ABZ2TNI5_9FLAO</name>
<keyword evidence="1" id="KW-0812">Transmembrane</keyword>
<dbReference type="PROSITE" id="PS50930">
    <property type="entry name" value="HTH_LYTTR"/>
    <property type="match status" value="1"/>
</dbReference>
<gene>
    <name evidence="3" type="ORF">WG950_09210</name>
</gene>
<sequence length="291" mass="34319">MKAIFSWLNKPYYFNPKPLYKLKISIYHGLFIFLFLYIFRPFYLHEFDEIILPYTIGIGITAFVATFLILYLPALIFKDYFSEDNWTIGRNLLLMFVGVTFIGVALWYFGEIYKEPYNLRKINLLQFLSYTFLVSLIPLTFFVFLNEKNIRLRREKKVKEIRELKKVQELNNTEKLTKEVSITSENGKEKISFCIDNLVYVTSQGNYASFFIKKDDKINEKILRVTLAKIIAKLEKYPTIIRCHKSYIVNTNYITDISGNARGYLLKSKVIEIDIPVSRSFSKQSLLRLIS</sequence>
<proteinExistence type="predicted"/>
<dbReference type="Pfam" id="PF04397">
    <property type="entry name" value="LytTR"/>
    <property type="match status" value="1"/>
</dbReference>
<keyword evidence="4" id="KW-1185">Reference proteome</keyword>
<reference evidence="3 4" key="1">
    <citation type="submission" date="2024-03" db="EMBL/GenBank/DDBJ databases">
        <authorList>
            <person name="Cao K."/>
        </authorList>
    </citation>
    <scope>NUCLEOTIDE SEQUENCE [LARGE SCALE GENOMIC DNA]</scope>
    <source>
        <strain evidence="3 4">MCCC 1K00696</strain>
    </source>
</reference>
<feature type="domain" description="HTH LytTR-type" evidence="2">
    <location>
        <begin position="226"/>
        <end position="291"/>
    </location>
</feature>
<feature type="transmembrane region" description="Helical" evidence="1">
    <location>
        <begin position="92"/>
        <end position="110"/>
    </location>
</feature>
<accession>A0ABZ2TNI5</accession>